<dbReference type="InterPro" id="IPR035890">
    <property type="entry name" value="Anti-sigma-28_factor_FlgM_sf"/>
</dbReference>
<evidence type="ECO:0000256" key="1">
    <source>
        <dbReference type="SAM" id="MobiDB-lite"/>
    </source>
</evidence>
<keyword evidence="3" id="KW-0966">Cell projection</keyword>
<keyword evidence="3" id="KW-0969">Cilium</keyword>
<dbReference type="SUPFAM" id="SSF101498">
    <property type="entry name" value="Anti-sigma factor FlgM"/>
    <property type="match status" value="1"/>
</dbReference>
<protein>
    <submittedName>
        <fullName evidence="3">Flagellar biosynthesis anti-sigma factor FlgM</fullName>
    </submittedName>
</protein>
<dbReference type="Pfam" id="PF04316">
    <property type="entry name" value="FlgM"/>
    <property type="match status" value="1"/>
</dbReference>
<dbReference type="InterPro" id="IPR031316">
    <property type="entry name" value="FlgM_C"/>
</dbReference>
<dbReference type="RefSeq" id="WP_313832212.1">
    <property type="nucleotide sequence ID" value="NZ_JAQOUE010000001.1"/>
</dbReference>
<dbReference type="EMBL" id="JAQOUE010000001">
    <property type="protein sequence ID" value="MDT7041864.1"/>
    <property type="molecule type" value="Genomic_DNA"/>
</dbReference>
<proteinExistence type="predicted"/>
<gene>
    <name evidence="3" type="ORF">PPG34_05835</name>
</gene>
<feature type="compositionally biased region" description="Polar residues" evidence="1">
    <location>
        <begin position="33"/>
        <end position="42"/>
    </location>
</feature>
<dbReference type="Proteomes" id="UP001250932">
    <property type="component" value="Unassembled WGS sequence"/>
</dbReference>
<reference evidence="3 4" key="1">
    <citation type="journal article" date="2023" name="ISME J.">
        <title>Cultivation and genomic characterization of novel and ubiquitous marine nitrite-oxidizing bacteria from the Nitrospirales.</title>
        <authorList>
            <person name="Mueller A.J."/>
            <person name="Daebeler A."/>
            <person name="Herbold C.W."/>
            <person name="Kirkegaard R.H."/>
            <person name="Daims H."/>
        </authorList>
    </citation>
    <scope>NUCLEOTIDE SEQUENCE [LARGE SCALE GENOMIC DNA]</scope>
    <source>
        <strain evidence="3 4">EB</strain>
    </source>
</reference>
<organism evidence="3 4">
    <name type="scientific">Candidatus Nitronereus thalassa</name>
    <dbReference type="NCBI Taxonomy" id="3020898"/>
    <lineage>
        <taxon>Bacteria</taxon>
        <taxon>Pseudomonadati</taxon>
        <taxon>Nitrospirota</taxon>
        <taxon>Nitrospiria</taxon>
        <taxon>Nitrospirales</taxon>
        <taxon>Nitrospiraceae</taxon>
        <taxon>Candidatus Nitronereus</taxon>
    </lineage>
</organism>
<keyword evidence="3" id="KW-0282">Flagellum</keyword>
<evidence type="ECO:0000313" key="4">
    <source>
        <dbReference type="Proteomes" id="UP001250932"/>
    </source>
</evidence>
<feature type="domain" description="Anti-sigma-28 factor FlgM C-terminal" evidence="2">
    <location>
        <begin position="42"/>
        <end position="95"/>
    </location>
</feature>
<feature type="region of interest" description="Disordered" evidence="1">
    <location>
        <begin position="15"/>
        <end position="42"/>
    </location>
</feature>
<sequence length="104" mass="10945">MAISGSDPVSDLNQALFGIRRPQAGDKRPGDVPSQSTGQSGDTVVFSSAIKEQESVINQIHALPDIRVDYVASIQKALEAGEHHVDGVRIAAGVIRETVLNAVA</sequence>
<accession>A0ABU3K617</accession>
<name>A0ABU3K617_9BACT</name>
<comment type="caution">
    <text evidence="3">The sequence shown here is derived from an EMBL/GenBank/DDBJ whole genome shotgun (WGS) entry which is preliminary data.</text>
</comment>
<evidence type="ECO:0000259" key="2">
    <source>
        <dbReference type="Pfam" id="PF04316"/>
    </source>
</evidence>
<evidence type="ECO:0000313" key="3">
    <source>
        <dbReference type="EMBL" id="MDT7041864.1"/>
    </source>
</evidence>
<keyword evidence="4" id="KW-1185">Reference proteome</keyword>